<dbReference type="GO" id="GO:0051377">
    <property type="term" value="F:mannose-ethanolamine phosphotransferase activity"/>
    <property type="evidence" value="ECO:0007669"/>
    <property type="project" value="InterPro"/>
</dbReference>
<dbReference type="InterPro" id="IPR007070">
    <property type="entry name" value="GPI_EtnP_transferase_1"/>
</dbReference>
<dbReference type="GO" id="GO:0006506">
    <property type="term" value="P:GPI anchor biosynthetic process"/>
    <property type="evidence" value="ECO:0007669"/>
    <property type="project" value="InterPro"/>
</dbReference>
<reference evidence="1 2" key="1">
    <citation type="submission" date="2020-07" db="EMBL/GenBank/DDBJ databases">
        <title>Sequencing the genomes of 1000 actinobacteria strains.</title>
        <authorList>
            <person name="Klenk H.-P."/>
        </authorList>
    </citation>
    <scope>NUCLEOTIDE SEQUENCE [LARGE SCALE GENOMIC DNA]</scope>
    <source>
        <strain evidence="1 2">DSM 24552</strain>
    </source>
</reference>
<evidence type="ECO:0000313" key="2">
    <source>
        <dbReference type="Proteomes" id="UP000544110"/>
    </source>
</evidence>
<dbReference type="InterPro" id="IPR017850">
    <property type="entry name" value="Alkaline_phosphatase_core_sf"/>
</dbReference>
<name>A0A7Y9RZ28_9ACTN</name>
<protein>
    <recommendedName>
        <fullName evidence="3">Type I phosphodiesterase / nucleotide pyrophosphatase</fullName>
    </recommendedName>
</protein>
<dbReference type="GO" id="GO:0016020">
    <property type="term" value="C:membrane"/>
    <property type="evidence" value="ECO:0007669"/>
    <property type="project" value="GOC"/>
</dbReference>
<dbReference type="SUPFAM" id="SSF53649">
    <property type="entry name" value="Alkaline phosphatase-like"/>
    <property type="match status" value="1"/>
</dbReference>
<dbReference type="RefSeq" id="WP_179518812.1">
    <property type="nucleotide sequence ID" value="NZ_JACCAC010000001.1"/>
</dbReference>
<gene>
    <name evidence="1" type="ORF">BJ989_002889</name>
</gene>
<dbReference type="PROSITE" id="PS51257">
    <property type="entry name" value="PROKAR_LIPOPROTEIN"/>
    <property type="match status" value="1"/>
</dbReference>
<keyword evidence="2" id="KW-1185">Reference proteome</keyword>
<comment type="caution">
    <text evidence="1">The sequence shown here is derived from an EMBL/GenBank/DDBJ whole genome shotgun (WGS) entry which is preliminary data.</text>
</comment>
<dbReference type="Pfam" id="PF01663">
    <property type="entry name" value="Phosphodiest"/>
    <property type="match status" value="1"/>
</dbReference>
<dbReference type="Gene3D" id="3.40.720.10">
    <property type="entry name" value="Alkaline Phosphatase, subunit A"/>
    <property type="match status" value="1"/>
</dbReference>
<dbReference type="InterPro" id="IPR002591">
    <property type="entry name" value="Phosphodiest/P_Trfase"/>
</dbReference>
<dbReference type="PANTHER" id="PTHR12250">
    <property type="entry name" value="PHOSPHATIDYLINOSITOL GLYCAN, CLASS N"/>
    <property type="match status" value="1"/>
</dbReference>
<evidence type="ECO:0008006" key="3">
    <source>
        <dbReference type="Google" id="ProtNLM"/>
    </source>
</evidence>
<dbReference type="PANTHER" id="PTHR12250:SF0">
    <property type="entry name" value="GPI ETHANOLAMINE PHOSPHATE TRANSFERASE 1"/>
    <property type="match status" value="1"/>
</dbReference>
<dbReference type="Proteomes" id="UP000544110">
    <property type="component" value="Unassembled WGS sequence"/>
</dbReference>
<dbReference type="AlphaFoldDB" id="A0A7Y9RZ28"/>
<evidence type="ECO:0000313" key="1">
    <source>
        <dbReference type="EMBL" id="NYG56585.1"/>
    </source>
</evidence>
<sequence>MRANPAPRVLAAAILASALLVGCGGSEPRPRAEAPAAVLAAGDATPLSRVGVATSGVLAVSVDGLNPTALARLGAERASTLHRLVAEGASTLDARTAREQTETLPNHTGMLTGRRILARRGGHGVTVNHAVPGTVHDRAGEHVSSVFEVLERHDRSGALFAMKSKFALFRRSWPAGVDRFVVRPGSARLVDLVLADLRRTRRAFRFVHLADPDVAGHEHGFLGPDYLAAVERVDAQLARLLAAVEGEPALSGTTVVLTADHGGSGHHGHAQAERLANHRVPFVVWGAGVAPGTDLYDLNPDRVHPGTGRPAWGRTGQPVRNAEVANLALDLLGLPVVRGSLADARQDLDVR</sequence>
<proteinExistence type="predicted"/>
<dbReference type="EMBL" id="JACCAC010000001">
    <property type="protein sequence ID" value="NYG56585.1"/>
    <property type="molecule type" value="Genomic_DNA"/>
</dbReference>
<organism evidence="1 2">
    <name type="scientific">Nocardioides perillae</name>
    <dbReference type="NCBI Taxonomy" id="1119534"/>
    <lineage>
        <taxon>Bacteria</taxon>
        <taxon>Bacillati</taxon>
        <taxon>Actinomycetota</taxon>
        <taxon>Actinomycetes</taxon>
        <taxon>Propionibacteriales</taxon>
        <taxon>Nocardioidaceae</taxon>
        <taxon>Nocardioides</taxon>
    </lineage>
</organism>
<accession>A0A7Y9RZ28</accession>